<feature type="domain" description="Bacteriophage T5 Orf172 DNA-binding" evidence="3">
    <location>
        <begin position="403"/>
        <end position="509"/>
    </location>
</feature>
<evidence type="ECO:0000313" key="4">
    <source>
        <dbReference type="EMBL" id="ODH26693.1"/>
    </source>
</evidence>
<reference evidence="4 5" key="1">
    <citation type="submission" date="2016-06" db="EMBL/GenBank/DDBJ databases">
        <authorList>
            <person name="Kjaerup R.B."/>
            <person name="Dalgaard T.S."/>
            <person name="Juul-Madsen H.R."/>
        </authorList>
    </citation>
    <scope>NUCLEOTIDE SEQUENCE [LARGE SCALE GENOMIC DNA]</scope>
    <source>
        <strain evidence="4 5">Pb300</strain>
    </source>
</reference>
<keyword evidence="2" id="KW-1133">Transmembrane helix</keyword>
<dbReference type="AlphaFoldDB" id="A0A1D2JD51"/>
<dbReference type="Pfam" id="PF10544">
    <property type="entry name" value="T5orf172"/>
    <property type="match status" value="1"/>
</dbReference>
<feature type="region of interest" description="Disordered" evidence="1">
    <location>
        <begin position="215"/>
        <end position="306"/>
    </location>
</feature>
<dbReference type="Proteomes" id="UP000242814">
    <property type="component" value="Unassembled WGS sequence"/>
</dbReference>
<organism evidence="4 5">
    <name type="scientific">Paracoccidioides brasiliensis</name>
    <dbReference type="NCBI Taxonomy" id="121759"/>
    <lineage>
        <taxon>Eukaryota</taxon>
        <taxon>Fungi</taxon>
        <taxon>Dikarya</taxon>
        <taxon>Ascomycota</taxon>
        <taxon>Pezizomycotina</taxon>
        <taxon>Eurotiomycetes</taxon>
        <taxon>Eurotiomycetidae</taxon>
        <taxon>Onygenales</taxon>
        <taxon>Ajellomycetaceae</taxon>
        <taxon>Paracoccidioides</taxon>
    </lineage>
</organism>
<feature type="compositionally biased region" description="Basic and acidic residues" evidence="1">
    <location>
        <begin position="133"/>
        <end position="146"/>
    </location>
</feature>
<dbReference type="InterPro" id="IPR053006">
    <property type="entry name" value="Meiosis_regulatory"/>
</dbReference>
<dbReference type="EMBL" id="LZYO01000178">
    <property type="protein sequence ID" value="ODH26693.1"/>
    <property type="molecule type" value="Genomic_DNA"/>
</dbReference>
<feature type="transmembrane region" description="Helical" evidence="2">
    <location>
        <begin position="712"/>
        <end position="738"/>
    </location>
</feature>
<dbReference type="Pfam" id="PF16015">
    <property type="entry name" value="Promethin"/>
    <property type="match status" value="1"/>
</dbReference>
<feature type="compositionally biased region" description="Basic and acidic residues" evidence="1">
    <location>
        <begin position="244"/>
        <end position="256"/>
    </location>
</feature>
<dbReference type="VEuPathDB" id="FungiDB:PADG_05831"/>
<evidence type="ECO:0000256" key="1">
    <source>
        <dbReference type="SAM" id="MobiDB-lite"/>
    </source>
</evidence>
<evidence type="ECO:0000313" key="5">
    <source>
        <dbReference type="Proteomes" id="UP000242814"/>
    </source>
</evidence>
<protein>
    <recommendedName>
        <fullName evidence="3">Bacteriophage T5 Orf172 DNA-binding domain-containing protein</fullName>
    </recommendedName>
</protein>
<dbReference type="PANTHER" id="PTHR28094:SF2">
    <property type="entry name" value="BACTERIOPHAGE T5 ORF172 DNA-BINDING DOMAIN-CONTAINING PROTEIN"/>
    <property type="match status" value="1"/>
</dbReference>
<keyword evidence="2" id="KW-0812">Transmembrane</keyword>
<dbReference type="VEuPathDB" id="FungiDB:PADG_05834"/>
<dbReference type="SMART" id="SM00974">
    <property type="entry name" value="T5orf172"/>
    <property type="match status" value="1"/>
</dbReference>
<accession>A0A1D2JD51</accession>
<dbReference type="VEuPathDB" id="FungiDB:PABG_05517"/>
<comment type="caution">
    <text evidence="4">The sequence shown here is derived from an EMBL/GenBank/DDBJ whole genome shotgun (WGS) entry which is preliminary data.</text>
</comment>
<dbReference type="PANTHER" id="PTHR28094">
    <property type="entry name" value="MEIOTICALLY UP-REGULATED GENE 113 PROTEIN"/>
    <property type="match status" value="1"/>
</dbReference>
<feature type="region of interest" description="Disordered" evidence="1">
    <location>
        <begin position="119"/>
        <end position="161"/>
    </location>
</feature>
<dbReference type="VEuPathDB" id="FungiDB:PABG_05519"/>
<gene>
    <name evidence="4" type="ORF">ACO22_04480</name>
</gene>
<dbReference type="InterPro" id="IPR018306">
    <property type="entry name" value="Phage_T5_Orf172_DNA-bd"/>
</dbReference>
<feature type="compositionally biased region" description="Low complexity" evidence="1">
    <location>
        <begin position="269"/>
        <end position="286"/>
    </location>
</feature>
<name>A0A1D2JD51_PARBR</name>
<evidence type="ECO:0000256" key="2">
    <source>
        <dbReference type="SAM" id="Phobius"/>
    </source>
</evidence>
<evidence type="ECO:0000259" key="3">
    <source>
        <dbReference type="SMART" id="SM00974"/>
    </source>
</evidence>
<feature type="region of interest" description="Disordered" evidence="1">
    <location>
        <begin position="576"/>
        <end position="596"/>
    </location>
</feature>
<proteinExistence type="predicted"/>
<sequence>MSNACDTPEYRLARADSKDPATTCRGIKADGQKCRRTVVSAKSTPCAPPSIDAMSRRRINDRPTAAQFCWQHKDQAVHHITPTPAKASTHASQLKTRSSIETLAEKVGLLDVNDQRHPVSEGQVCGRTGPQRMGRERLDSEPRPGREAFQNNEIRRHSITTPARLHNLQVESTAALGSPPGSSRRRSKFQRKLIRFIMGAHDDEDILISKVRHRRTASNNETTTSHLLSRPAVVQPPFRSADTINDRYSRSSHLSEGRGASSPLGVPQPSTSHSRPLTRPSSLSPSPARPLRPPLQGSPASTHSHTDTLLSWIPNSLSPITTSTLLKELSEPISDADEPGYIYMCWVTPRTANIPLPTPELASSLIPSPVDNASSNRSYSTSEIMRSAGITPNKVHDPQRNTATDTIILKIGRSSNVHRRMNQWKDQCAHNLTLMRYYPHVPSSTSVQSVSLVPPRKVPHTHRVERLVHLELADRRVKLQEPCSCCGRKHKEWFEIRADREQLRIVDEFPNFEIPEPKPAFDNIIANYDPSSSSAMGIHVRQTLSGKSLECLFCKQCGVRLMHRVRGEGELSVKAGFHNPLKPPKEPFSEDPITPTKLTTRAKSTTKTVLPVSPILFKTNPADYSKIPTSTSNLSAILSTLRNLLPERLSTRAHPLLRVYTTQLSKHPHLTTLLTIQLLFTGPPVLLFTLFATGTIFFSLALALLSALVISALVLCGAVLVLVPVVVAAAVLGTVVWVGCRVGCYGLVWVVEALQVLEAFGGGVDGRKGEALKSEDAVGMEGWEEWWRRRRRERKTGGDGVAG</sequence>
<feature type="compositionally biased region" description="Polar residues" evidence="1">
    <location>
        <begin position="217"/>
        <end position="227"/>
    </location>
</feature>
<keyword evidence="2" id="KW-0472">Membrane</keyword>
<feature type="transmembrane region" description="Helical" evidence="2">
    <location>
        <begin position="685"/>
        <end position="705"/>
    </location>
</feature>